<evidence type="ECO:0000256" key="1">
    <source>
        <dbReference type="SAM" id="MobiDB-lite"/>
    </source>
</evidence>
<evidence type="ECO:0000313" key="3">
    <source>
        <dbReference type="Proteomes" id="UP000681290"/>
    </source>
</evidence>
<protein>
    <submittedName>
        <fullName evidence="2">Uncharacterized protein</fullName>
    </submittedName>
</protein>
<proteinExistence type="predicted"/>
<sequence length="43" mass="4982">MPHHKSTKIKDQQNKSSIMEEAIEPKLKKQAKRPPSLNEVPKM</sequence>
<accession>A0ABQ4MX67</accession>
<organism evidence="2 3">
    <name type="scientific">Paenibacillus woosongensis</name>
    <dbReference type="NCBI Taxonomy" id="307580"/>
    <lineage>
        <taxon>Bacteria</taxon>
        <taxon>Bacillati</taxon>
        <taxon>Bacillota</taxon>
        <taxon>Bacilli</taxon>
        <taxon>Bacillales</taxon>
        <taxon>Paenibacillaceae</taxon>
        <taxon>Paenibacillus</taxon>
    </lineage>
</organism>
<reference evidence="2 3" key="1">
    <citation type="submission" date="2021-03" db="EMBL/GenBank/DDBJ databases">
        <title>Antimicrobial resistance genes in bacteria isolated from Japanese honey, and their potential for conferring macrolide and lincosamide resistance in the American foulbrood pathogen Paenibacillus larvae.</title>
        <authorList>
            <person name="Okamoto M."/>
            <person name="Kumagai M."/>
            <person name="Kanamori H."/>
            <person name="Takamatsu D."/>
        </authorList>
    </citation>
    <scope>NUCLEOTIDE SEQUENCE [LARGE SCALE GENOMIC DNA]</scope>
    <source>
        <strain evidence="2 3">J15TS10</strain>
    </source>
</reference>
<evidence type="ECO:0000313" key="2">
    <source>
        <dbReference type="EMBL" id="GIP60522.1"/>
    </source>
</evidence>
<comment type="caution">
    <text evidence="2">The sequence shown here is derived from an EMBL/GenBank/DDBJ whole genome shotgun (WGS) entry which is preliminary data.</text>
</comment>
<feature type="region of interest" description="Disordered" evidence="1">
    <location>
        <begin position="1"/>
        <end position="43"/>
    </location>
</feature>
<dbReference type="Proteomes" id="UP000681290">
    <property type="component" value="Unassembled WGS sequence"/>
</dbReference>
<dbReference type="EMBL" id="BOSM01000010">
    <property type="protein sequence ID" value="GIP60522.1"/>
    <property type="molecule type" value="Genomic_DNA"/>
</dbReference>
<gene>
    <name evidence="2" type="ORF">J15TS10_43360</name>
</gene>
<dbReference type="RefSeq" id="WP_262362842.1">
    <property type="nucleotide sequence ID" value="NZ_BOSM01000010.1"/>
</dbReference>
<keyword evidence="3" id="KW-1185">Reference proteome</keyword>
<name>A0ABQ4MX67_9BACL</name>